<evidence type="ECO:0000313" key="2">
    <source>
        <dbReference type="Proteomes" id="UP000613160"/>
    </source>
</evidence>
<reference evidence="1" key="2">
    <citation type="submission" date="2020-09" db="EMBL/GenBank/DDBJ databases">
        <authorList>
            <person name="Sun Q."/>
            <person name="Zhou Y."/>
        </authorList>
    </citation>
    <scope>NUCLEOTIDE SEQUENCE</scope>
    <source>
        <strain evidence="1">CGMCC 1.15493</strain>
    </source>
</reference>
<keyword evidence="2" id="KW-1185">Reference proteome</keyword>
<organism evidence="1 2">
    <name type="scientific">Aureimonas glaciei</name>
    <dbReference type="NCBI Taxonomy" id="1776957"/>
    <lineage>
        <taxon>Bacteria</taxon>
        <taxon>Pseudomonadati</taxon>
        <taxon>Pseudomonadota</taxon>
        <taxon>Alphaproteobacteria</taxon>
        <taxon>Hyphomicrobiales</taxon>
        <taxon>Aurantimonadaceae</taxon>
        <taxon>Aureimonas</taxon>
    </lineage>
</organism>
<gene>
    <name evidence="1" type="ORF">GCM10011335_40470</name>
</gene>
<reference evidence="1" key="1">
    <citation type="journal article" date="2014" name="Int. J. Syst. Evol. Microbiol.">
        <title>Complete genome sequence of Corynebacterium casei LMG S-19264T (=DSM 44701T), isolated from a smear-ripened cheese.</title>
        <authorList>
            <consortium name="US DOE Joint Genome Institute (JGI-PGF)"/>
            <person name="Walter F."/>
            <person name="Albersmeier A."/>
            <person name="Kalinowski J."/>
            <person name="Ruckert C."/>
        </authorList>
    </citation>
    <scope>NUCLEOTIDE SEQUENCE</scope>
    <source>
        <strain evidence="1">CGMCC 1.15493</strain>
    </source>
</reference>
<name>A0A917DG93_9HYPH</name>
<comment type="caution">
    <text evidence="1">The sequence shown here is derived from an EMBL/GenBank/DDBJ whole genome shotgun (WGS) entry which is preliminary data.</text>
</comment>
<dbReference type="SUPFAM" id="SSF48613">
    <property type="entry name" value="Heme oxygenase-like"/>
    <property type="match status" value="1"/>
</dbReference>
<evidence type="ECO:0000313" key="1">
    <source>
        <dbReference type="EMBL" id="GGD33364.1"/>
    </source>
</evidence>
<dbReference type="RefSeq" id="WP_188854210.1">
    <property type="nucleotide sequence ID" value="NZ_BMJJ01000011.1"/>
</dbReference>
<sequence length="176" mass="18593">MTSAHLLLRQATADAHDVVDAAFGRFDLTRADDYRNFLSAQAEVLAPLEALLMKSPQLPPWRPRLALLARDLAALDADLPHPAPVDGLDGPGELLGALYVLEGSRLGGGMLVRGVGPGLPREFLGATHLKGEWRALLAELDAAAQTAPAEAAMLAGARRVFRLYAEAAERVATAAA</sequence>
<accession>A0A917DG93</accession>
<dbReference type="Proteomes" id="UP000613160">
    <property type="component" value="Unassembled WGS sequence"/>
</dbReference>
<dbReference type="AlphaFoldDB" id="A0A917DG93"/>
<proteinExistence type="predicted"/>
<evidence type="ECO:0008006" key="3">
    <source>
        <dbReference type="Google" id="ProtNLM"/>
    </source>
</evidence>
<dbReference type="Gene3D" id="1.20.910.10">
    <property type="entry name" value="Heme oxygenase-like"/>
    <property type="match status" value="1"/>
</dbReference>
<dbReference type="CDD" id="cd19166">
    <property type="entry name" value="HemeO-bac"/>
    <property type="match status" value="1"/>
</dbReference>
<protein>
    <recommendedName>
        <fullName evidence="3">Heme oxygenase</fullName>
    </recommendedName>
</protein>
<dbReference type="EMBL" id="BMJJ01000011">
    <property type="protein sequence ID" value="GGD33364.1"/>
    <property type="molecule type" value="Genomic_DNA"/>
</dbReference>
<dbReference type="InterPro" id="IPR016084">
    <property type="entry name" value="Haem_Oase-like_multi-hlx"/>
</dbReference>